<comment type="caution">
    <text evidence="3">The sequence shown here is derived from an EMBL/GenBank/DDBJ whole genome shotgun (WGS) entry which is preliminary data.</text>
</comment>
<evidence type="ECO:0000313" key="4">
    <source>
        <dbReference type="Proteomes" id="UP001238540"/>
    </source>
</evidence>
<dbReference type="Gene3D" id="3.30.70.1660">
    <property type="match status" value="1"/>
</dbReference>
<gene>
    <name evidence="3" type="primary">prfH</name>
    <name evidence="3" type="ORF">QWZ16_01870</name>
</gene>
<dbReference type="InterPro" id="IPR017509">
    <property type="entry name" value="PrfH"/>
</dbReference>
<dbReference type="Proteomes" id="UP001238540">
    <property type="component" value="Unassembled WGS sequence"/>
</dbReference>
<dbReference type="PROSITE" id="PS00745">
    <property type="entry name" value="RF_PROK_I"/>
    <property type="match status" value="1"/>
</dbReference>
<accession>A0ABT8BQJ7</accession>
<dbReference type="RefSeq" id="WP_170883694.1">
    <property type="nucleotide sequence ID" value="NZ_JABEYA020000020.1"/>
</dbReference>
<dbReference type="EMBL" id="JAUFQC010000001">
    <property type="protein sequence ID" value="MDN3608525.1"/>
    <property type="molecule type" value="Genomic_DNA"/>
</dbReference>
<evidence type="ECO:0000259" key="2">
    <source>
        <dbReference type="PROSITE" id="PS00745"/>
    </source>
</evidence>
<evidence type="ECO:0000313" key="3">
    <source>
        <dbReference type="EMBL" id="MDN3608525.1"/>
    </source>
</evidence>
<dbReference type="PANTHER" id="PTHR43804:SF9">
    <property type="entry name" value="PEPTIDE CHAIN RELEASE FACTOR HOMOLOG-RELATED"/>
    <property type="match status" value="1"/>
</dbReference>
<sequence length="208" mass="23357">MILLQFSSGQGPIESCQAVGLAIKELTQQCHANNVNVDLVDAIPASQTGCFKSALLHIHSTHHELVQSIADSWQGTMLWICQSQHRPKHKRKNWYFGGRVFMVNDMIFDSEITYQTCRASGAGGQHVNTTDSAVRATHQSKGISVRVESGRSQHANKRLAKALLFHKLEAEQQSLASQQETERWRQHWTLERGNPLRVFKGEKFVAIG</sequence>
<dbReference type="InterPro" id="IPR050057">
    <property type="entry name" value="Prokaryotic/Mito_RF"/>
</dbReference>
<feature type="domain" description="Prokaryotic-type class I peptide chain release factors" evidence="2">
    <location>
        <begin position="118"/>
        <end position="134"/>
    </location>
</feature>
<comment type="similarity">
    <text evidence="1">Belongs to the prokaryotic/mitochondrial release factor family.</text>
</comment>
<dbReference type="InterPro" id="IPR000352">
    <property type="entry name" value="Pep_chain_release_fac_I"/>
</dbReference>
<reference evidence="4" key="1">
    <citation type="journal article" date="2019" name="Int. J. Syst. Evol. Microbiol.">
        <title>The Global Catalogue of Microorganisms (GCM) 10K type strain sequencing project: providing services to taxonomists for standard genome sequencing and annotation.</title>
        <authorList>
            <consortium name="The Broad Institute Genomics Platform"/>
            <consortium name="The Broad Institute Genome Sequencing Center for Infectious Disease"/>
            <person name="Wu L."/>
            <person name="Ma J."/>
        </authorList>
    </citation>
    <scope>NUCLEOTIDE SEQUENCE [LARGE SCALE GENOMIC DNA]</scope>
    <source>
        <strain evidence="4">CECT 7398</strain>
    </source>
</reference>
<organism evidence="3 4">
    <name type="scientific">Vibrio ostreicida</name>
    <dbReference type="NCBI Taxonomy" id="526588"/>
    <lineage>
        <taxon>Bacteria</taxon>
        <taxon>Pseudomonadati</taxon>
        <taxon>Pseudomonadota</taxon>
        <taxon>Gammaproteobacteria</taxon>
        <taxon>Vibrionales</taxon>
        <taxon>Vibrionaceae</taxon>
        <taxon>Vibrio</taxon>
    </lineage>
</organism>
<protein>
    <submittedName>
        <fullName evidence="3">Peptide chain release factor H</fullName>
    </submittedName>
</protein>
<dbReference type="Gene3D" id="3.30.160.20">
    <property type="match status" value="1"/>
</dbReference>
<dbReference type="SUPFAM" id="SSF75620">
    <property type="entry name" value="Release factor"/>
    <property type="match status" value="1"/>
</dbReference>
<name>A0ABT8BQJ7_9VIBR</name>
<keyword evidence="4" id="KW-1185">Reference proteome</keyword>
<evidence type="ECO:0000256" key="1">
    <source>
        <dbReference type="ARBA" id="ARBA00010835"/>
    </source>
</evidence>
<dbReference type="Pfam" id="PF00472">
    <property type="entry name" value="RF-1"/>
    <property type="match status" value="1"/>
</dbReference>
<proteinExistence type="inferred from homology"/>
<dbReference type="NCBIfam" id="TIGR03072">
    <property type="entry name" value="release_prfH"/>
    <property type="match status" value="1"/>
</dbReference>
<dbReference type="PANTHER" id="PTHR43804">
    <property type="entry name" value="LD18447P"/>
    <property type="match status" value="1"/>
</dbReference>
<dbReference type="InterPro" id="IPR045853">
    <property type="entry name" value="Pep_chain_release_fac_I_sf"/>
</dbReference>